<dbReference type="Gene3D" id="3.60.10.10">
    <property type="entry name" value="Endonuclease/exonuclease/phosphatase"/>
    <property type="match status" value="1"/>
</dbReference>
<accession>A0A1S4C303</accession>
<dbReference type="OrthoDB" id="10403154at2759"/>
<evidence type="ECO:0008006" key="2">
    <source>
        <dbReference type="Google" id="ProtNLM"/>
    </source>
</evidence>
<gene>
    <name evidence="1" type="primary">LOC107814580</name>
</gene>
<sequence length="181" mass="20327">MACPASAFIPSTRTRLVPRVRSALRANLLRSRGVRNKNGVGILVDRDLREQVIDVRRVKGTIIAIKLVVVGFNFNVVSSYAPQTGLDKEVKRHFWEDLDEVVRGILHIKKMLIGGDFNGHIRMASRGYDDMDEDVGFGDRNEGGTWLLDFGIAFDMVIANSSFQKKEEDLRPSKHNGEDSN</sequence>
<evidence type="ECO:0000313" key="1">
    <source>
        <dbReference type="RefSeq" id="XP_016495505.1"/>
    </source>
</evidence>
<proteinExistence type="predicted"/>
<dbReference type="SUPFAM" id="SSF56219">
    <property type="entry name" value="DNase I-like"/>
    <property type="match status" value="1"/>
</dbReference>
<reference evidence="1" key="1">
    <citation type="submission" date="2025-08" db="UniProtKB">
        <authorList>
            <consortium name="RefSeq"/>
        </authorList>
    </citation>
    <scope>IDENTIFICATION</scope>
</reference>
<dbReference type="PANTHER" id="PTHR23227">
    <property type="entry name" value="BUCENTAUR RELATED"/>
    <property type="match status" value="1"/>
</dbReference>
<protein>
    <recommendedName>
        <fullName evidence="2">Craniofacial development protein 2-like</fullName>
    </recommendedName>
</protein>
<dbReference type="STRING" id="4097.A0A1S4C303"/>
<dbReference type="KEGG" id="nta:107814580"/>
<dbReference type="PANTHER" id="PTHR23227:SF67">
    <property type="entry name" value="CRANIOFACIAL DEVELOPMENT PROTEIN 2-LIKE"/>
    <property type="match status" value="1"/>
</dbReference>
<dbReference type="PaxDb" id="4097-A0A1S4C303"/>
<name>A0A1S4C303_TOBAC</name>
<dbReference type="AlphaFoldDB" id="A0A1S4C303"/>
<organism evidence="1">
    <name type="scientific">Nicotiana tabacum</name>
    <name type="common">Common tobacco</name>
    <dbReference type="NCBI Taxonomy" id="4097"/>
    <lineage>
        <taxon>Eukaryota</taxon>
        <taxon>Viridiplantae</taxon>
        <taxon>Streptophyta</taxon>
        <taxon>Embryophyta</taxon>
        <taxon>Tracheophyta</taxon>
        <taxon>Spermatophyta</taxon>
        <taxon>Magnoliopsida</taxon>
        <taxon>eudicotyledons</taxon>
        <taxon>Gunneridae</taxon>
        <taxon>Pentapetalae</taxon>
        <taxon>asterids</taxon>
        <taxon>lamiids</taxon>
        <taxon>Solanales</taxon>
        <taxon>Solanaceae</taxon>
        <taxon>Nicotianoideae</taxon>
        <taxon>Nicotianeae</taxon>
        <taxon>Nicotiana</taxon>
    </lineage>
</organism>
<dbReference type="RefSeq" id="XP_016495505.1">
    <property type="nucleotide sequence ID" value="XM_016640019.1"/>
</dbReference>
<dbReference type="InterPro" id="IPR027124">
    <property type="entry name" value="Swc5/CFDP1/2"/>
</dbReference>
<dbReference type="InterPro" id="IPR036691">
    <property type="entry name" value="Endo/exonu/phosph_ase_sf"/>
</dbReference>